<sequence>MRRHYATGPSIECSRDMPAPNQYSMSFSLNAGKPLIVHSYAVYLHTRRCLRQPGAT</sequence>
<organism evidence="1 2">
    <name type="scientific">Amanita muscaria (strain Koide BX008)</name>
    <dbReference type="NCBI Taxonomy" id="946122"/>
    <lineage>
        <taxon>Eukaryota</taxon>
        <taxon>Fungi</taxon>
        <taxon>Dikarya</taxon>
        <taxon>Basidiomycota</taxon>
        <taxon>Agaricomycotina</taxon>
        <taxon>Agaricomycetes</taxon>
        <taxon>Agaricomycetidae</taxon>
        <taxon>Agaricales</taxon>
        <taxon>Pluteineae</taxon>
        <taxon>Amanitaceae</taxon>
        <taxon>Amanita</taxon>
    </lineage>
</organism>
<accession>A0A0C2WWS2</accession>
<dbReference type="Proteomes" id="UP000054549">
    <property type="component" value="Unassembled WGS sequence"/>
</dbReference>
<evidence type="ECO:0000313" key="2">
    <source>
        <dbReference type="Proteomes" id="UP000054549"/>
    </source>
</evidence>
<keyword evidence="2" id="KW-1185">Reference proteome</keyword>
<gene>
    <name evidence="1" type="ORF">M378DRAFT_908291</name>
</gene>
<name>A0A0C2WWS2_AMAMK</name>
<dbReference type="EMBL" id="KN818293">
    <property type="protein sequence ID" value="KIL60803.1"/>
    <property type="molecule type" value="Genomic_DNA"/>
</dbReference>
<dbReference type="AlphaFoldDB" id="A0A0C2WWS2"/>
<reference evidence="1 2" key="1">
    <citation type="submission" date="2014-04" db="EMBL/GenBank/DDBJ databases">
        <title>Evolutionary Origins and Diversification of the Mycorrhizal Mutualists.</title>
        <authorList>
            <consortium name="DOE Joint Genome Institute"/>
            <consortium name="Mycorrhizal Genomics Consortium"/>
            <person name="Kohler A."/>
            <person name="Kuo A."/>
            <person name="Nagy L.G."/>
            <person name="Floudas D."/>
            <person name="Copeland A."/>
            <person name="Barry K.W."/>
            <person name="Cichocki N."/>
            <person name="Veneault-Fourrey C."/>
            <person name="LaButti K."/>
            <person name="Lindquist E.A."/>
            <person name="Lipzen A."/>
            <person name="Lundell T."/>
            <person name="Morin E."/>
            <person name="Murat C."/>
            <person name="Riley R."/>
            <person name="Ohm R."/>
            <person name="Sun H."/>
            <person name="Tunlid A."/>
            <person name="Henrissat B."/>
            <person name="Grigoriev I.V."/>
            <person name="Hibbett D.S."/>
            <person name="Martin F."/>
        </authorList>
    </citation>
    <scope>NUCLEOTIDE SEQUENCE [LARGE SCALE GENOMIC DNA]</scope>
    <source>
        <strain evidence="1 2">Koide BX008</strain>
    </source>
</reference>
<evidence type="ECO:0000313" key="1">
    <source>
        <dbReference type="EMBL" id="KIL60803.1"/>
    </source>
</evidence>
<dbReference type="HOGENOM" id="CLU_3013738_0_0_1"/>
<dbReference type="InParanoid" id="A0A0C2WWS2"/>
<protein>
    <submittedName>
        <fullName evidence="1">Uncharacterized protein</fullName>
    </submittedName>
</protein>
<proteinExistence type="predicted"/>